<dbReference type="EMBL" id="CP026115">
    <property type="protein sequence ID" value="QHG67138.1"/>
    <property type="molecule type" value="Genomic_DNA"/>
</dbReference>
<dbReference type="Proteomes" id="UP000464480">
    <property type="component" value="Chromosome"/>
</dbReference>
<name>A0A6I6Y635_PSEPU</name>
<gene>
    <name evidence="1" type="ORF">C2H86_23130</name>
</gene>
<protein>
    <submittedName>
        <fullName evidence="1">TetR family transcriptional regulator</fullName>
    </submittedName>
</protein>
<proteinExistence type="predicted"/>
<dbReference type="AlphaFoldDB" id="A0A6I6Y635"/>
<sequence>MKTRSKAAKYKPAGDREQDLRLALLRIQKGRSRSGEKQISIAAVAREAGVSAALIHNHYPVIAETIRGIQGQSSRAARDIKQNYLVAERKKSALYRKEIEELKYKISALASINEVLLGELALLKAITCDRNVIGLNEKTR</sequence>
<evidence type="ECO:0000313" key="1">
    <source>
        <dbReference type="EMBL" id="QHG67138.1"/>
    </source>
</evidence>
<dbReference type="RefSeq" id="WP_159412205.1">
    <property type="nucleotide sequence ID" value="NZ_CP026115.2"/>
</dbReference>
<accession>A0A6I6Y635</accession>
<evidence type="ECO:0000313" key="2">
    <source>
        <dbReference type="Proteomes" id="UP000464480"/>
    </source>
</evidence>
<reference evidence="1 2" key="1">
    <citation type="submission" date="2020-02" db="EMBL/GenBank/DDBJ databases">
        <title>Pseudomonas Putida W5 Complete Genome Assembly.</title>
        <authorList>
            <person name="Yuan Z.-C."/>
            <person name="Shaw G.A."/>
            <person name="Cusano A.D."/>
            <person name="Caddey B.J."/>
            <person name="Weselowski B.J."/>
        </authorList>
    </citation>
    <scope>NUCLEOTIDE SEQUENCE [LARGE SCALE GENOMIC DNA]</scope>
    <source>
        <strain evidence="1 2">W5</strain>
    </source>
</reference>
<organism evidence="1 2">
    <name type="scientific">Pseudomonas putida</name>
    <name type="common">Arthrobacter siderocapsulatus</name>
    <dbReference type="NCBI Taxonomy" id="303"/>
    <lineage>
        <taxon>Bacteria</taxon>
        <taxon>Pseudomonadati</taxon>
        <taxon>Pseudomonadota</taxon>
        <taxon>Gammaproteobacteria</taxon>
        <taxon>Pseudomonadales</taxon>
        <taxon>Pseudomonadaceae</taxon>
        <taxon>Pseudomonas</taxon>
    </lineage>
</organism>